<dbReference type="InterPro" id="IPR052018">
    <property type="entry name" value="PHP_domain"/>
</dbReference>
<dbReference type="EMBL" id="JBHSDU010000015">
    <property type="protein sequence ID" value="MFC4313713.1"/>
    <property type="molecule type" value="Genomic_DNA"/>
</dbReference>
<protein>
    <submittedName>
        <fullName evidence="2">CehA/McbA family metallohydrolase</fullName>
    </submittedName>
</protein>
<feature type="chain" id="PRO_5045495650" evidence="1">
    <location>
        <begin position="23"/>
        <end position="370"/>
    </location>
</feature>
<comment type="caution">
    <text evidence="2">The sequence shown here is derived from an EMBL/GenBank/DDBJ whole genome shotgun (WGS) entry which is preliminary data.</text>
</comment>
<feature type="signal peptide" evidence="1">
    <location>
        <begin position="1"/>
        <end position="22"/>
    </location>
</feature>
<name>A0ABV8T437_9GAMM</name>
<dbReference type="Proteomes" id="UP001595904">
    <property type="component" value="Unassembled WGS sequence"/>
</dbReference>
<sequence>MRSIVPQAALLVMSALSVNAFAEEVGESMNWYRCNTHTHTSAPPKSDANASPEFVAEWYKSHGYQCLVITDHEFLTDVTPLNKKHAERGEFLVIQGQEITQALIDESRPTGKRHFHINGIGTGRAIMPIGYPAGARDIAPVDMYVRNIAEIQAAGGIAQINHPNLQWSVQLNDLLPLDQPFLMEVWNAFPTSNNLGGIDDIGNVAPSSEAMWDSLLSAGKVVWAVASDDTHEYYRFDDRLSPTPGQAWVVLQAPQLTQSAVMAALRQGRFYASTGVTLQSYEADERGISMRLVQTPEWSPSTSKPNTRIVTRFIGESGRLLAEVTGLNPAYRFKGDEQYVRAQIVDSNGRRAWTQPVFRDGRLNQLLSRR</sequence>
<keyword evidence="3" id="KW-1185">Reference proteome</keyword>
<dbReference type="NCBIfam" id="NF038032">
    <property type="entry name" value="CehA_McbA_metalo"/>
    <property type="match status" value="1"/>
</dbReference>
<accession>A0ABV8T437</accession>
<evidence type="ECO:0000256" key="1">
    <source>
        <dbReference type="SAM" id="SignalP"/>
    </source>
</evidence>
<dbReference type="PANTHER" id="PTHR42924">
    <property type="entry name" value="EXONUCLEASE"/>
    <property type="match status" value="1"/>
</dbReference>
<dbReference type="RefSeq" id="WP_380604275.1">
    <property type="nucleotide sequence ID" value="NZ_JBHSDU010000015.1"/>
</dbReference>
<dbReference type="Gene3D" id="3.20.20.140">
    <property type="entry name" value="Metal-dependent hydrolases"/>
    <property type="match status" value="1"/>
</dbReference>
<keyword evidence="1" id="KW-0732">Signal</keyword>
<reference evidence="3" key="1">
    <citation type="journal article" date="2019" name="Int. J. Syst. Evol. Microbiol.">
        <title>The Global Catalogue of Microorganisms (GCM) 10K type strain sequencing project: providing services to taxonomists for standard genome sequencing and annotation.</title>
        <authorList>
            <consortium name="The Broad Institute Genomics Platform"/>
            <consortium name="The Broad Institute Genome Sequencing Center for Infectious Disease"/>
            <person name="Wu L."/>
            <person name="Ma J."/>
        </authorList>
    </citation>
    <scope>NUCLEOTIDE SEQUENCE [LARGE SCALE GENOMIC DNA]</scope>
    <source>
        <strain evidence="3">CGMCC 1.10759</strain>
    </source>
</reference>
<dbReference type="PANTHER" id="PTHR42924:SF11">
    <property type="entry name" value="POLYMERASE_HISTIDINOL PHOSPHATASE N-TERMINAL DOMAIN-CONTAINING PROTEIN"/>
    <property type="match status" value="1"/>
</dbReference>
<gene>
    <name evidence="2" type="ORF">ACFPN2_31860</name>
</gene>
<proteinExistence type="predicted"/>
<evidence type="ECO:0000313" key="2">
    <source>
        <dbReference type="EMBL" id="MFC4313713.1"/>
    </source>
</evidence>
<evidence type="ECO:0000313" key="3">
    <source>
        <dbReference type="Proteomes" id="UP001595904"/>
    </source>
</evidence>
<dbReference type="SUPFAM" id="SSF89550">
    <property type="entry name" value="PHP domain-like"/>
    <property type="match status" value="1"/>
</dbReference>
<dbReference type="InterPro" id="IPR016195">
    <property type="entry name" value="Pol/histidinol_Pase-like"/>
</dbReference>
<organism evidence="2 3">
    <name type="scientific">Steroidobacter flavus</name>
    <dbReference type="NCBI Taxonomy" id="1842136"/>
    <lineage>
        <taxon>Bacteria</taxon>
        <taxon>Pseudomonadati</taxon>
        <taxon>Pseudomonadota</taxon>
        <taxon>Gammaproteobacteria</taxon>
        <taxon>Steroidobacterales</taxon>
        <taxon>Steroidobacteraceae</taxon>
        <taxon>Steroidobacter</taxon>
    </lineage>
</organism>